<evidence type="ECO:0000313" key="2">
    <source>
        <dbReference type="EMBL" id="TDW16964.1"/>
    </source>
</evidence>
<protein>
    <submittedName>
        <fullName evidence="2">Uncharacterized protein</fullName>
    </submittedName>
</protein>
<feature type="transmembrane region" description="Helical" evidence="1">
    <location>
        <begin position="244"/>
        <end position="265"/>
    </location>
</feature>
<keyword evidence="1" id="KW-1133">Transmembrane helix</keyword>
<organism evidence="2 3">
    <name type="scientific">Breznakia blatticola</name>
    <dbReference type="NCBI Taxonomy" id="1754012"/>
    <lineage>
        <taxon>Bacteria</taxon>
        <taxon>Bacillati</taxon>
        <taxon>Bacillota</taxon>
        <taxon>Erysipelotrichia</taxon>
        <taxon>Erysipelotrichales</taxon>
        <taxon>Erysipelotrichaceae</taxon>
        <taxon>Breznakia</taxon>
    </lineage>
</organism>
<dbReference type="RefSeq" id="WP_134169591.1">
    <property type="nucleotide sequence ID" value="NZ_SODD01000018.1"/>
</dbReference>
<evidence type="ECO:0000313" key="3">
    <source>
        <dbReference type="Proteomes" id="UP000294743"/>
    </source>
</evidence>
<sequence length="272" mass="30471">MMKLLKYEIRRGYEQYIILFIAMLVVAVLVRFGSFSQIMNEGAVISEDGSLSIPVIAAIVLLMIYGLLVFGSVIFVGLQILRNFNTSMFKSQGYLTLTLPVSTSKLLISKTLVASLWFGLTVLVIFVSSVVMIDIPLTWENVFGTHFDMGILLLGIFEFMVGVLQTVLCAYMIITFVHTKYIKGHRILAAIIAYIVVSIVQMGVTYIFQSDLIHQVSLFGMSVTTSSTVETMDLYNDILLKDTAMQLAIATAWGAIYFFVCKYLLQRKIELD</sequence>
<feature type="transmembrane region" description="Helical" evidence="1">
    <location>
        <begin position="12"/>
        <end position="33"/>
    </location>
</feature>
<evidence type="ECO:0000256" key="1">
    <source>
        <dbReference type="SAM" id="Phobius"/>
    </source>
</evidence>
<feature type="transmembrane region" description="Helical" evidence="1">
    <location>
        <begin position="53"/>
        <end position="81"/>
    </location>
</feature>
<keyword evidence="3" id="KW-1185">Reference proteome</keyword>
<keyword evidence="1" id="KW-0812">Transmembrane</keyword>
<gene>
    <name evidence="2" type="ORF">EDD63_11832</name>
</gene>
<dbReference type="Proteomes" id="UP000294743">
    <property type="component" value="Unassembled WGS sequence"/>
</dbReference>
<proteinExistence type="predicted"/>
<name>A0A4V3G6X7_9FIRM</name>
<accession>A0A4V3G6X7</accession>
<feature type="transmembrane region" description="Helical" evidence="1">
    <location>
        <begin position="112"/>
        <end position="139"/>
    </location>
</feature>
<feature type="transmembrane region" description="Helical" evidence="1">
    <location>
        <begin position="151"/>
        <end position="174"/>
    </location>
</feature>
<reference evidence="2 3" key="1">
    <citation type="submission" date="2019-03" db="EMBL/GenBank/DDBJ databases">
        <title>Genomic Encyclopedia of Type Strains, Phase IV (KMG-IV): sequencing the most valuable type-strain genomes for metagenomic binning, comparative biology and taxonomic classification.</title>
        <authorList>
            <person name="Goeker M."/>
        </authorList>
    </citation>
    <scope>NUCLEOTIDE SEQUENCE [LARGE SCALE GENOMIC DNA]</scope>
    <source>
        <strain evidence="2 3">DSM 28867</strain>
    </source>
</reference>
<dbReference type="AlphaFoldDB" id="A0A4V3G6X7"/>
<feature type="transmembrane region" description="Helical" evidence="1">
    <location>
        <begin position="186"/>
        <end position="208"/>
    </location>
</feature>
<keyword evidence="1" id="KW-0472">Membrane</keyword>
<comment type="caution">
    <text evidence="2">The sequence shown here is derived from an EMBL/GenBank/DDBJ whole genome shotgun (WGS) entry which is preliminary data.</text>
</comment>
<dbReference type="OrthoDB" id="9816138at2"/>
<dbReference type="EMBL" id="SODD01000018">
    <property type="protein sequence ID" value="TDW16964.1"/>
    <property type="molecule type" value="Genomic_DNA"/>
</dbReference>